<name>A0A2P5DWX1_PARAD</name>
<evidence type="ECO:0000313" key="2">
    <source>
        <dbReference type="EMBL" id="PON77794.1"/>
    </source>
</evidence>
<proteinExistence type="predicted"/>
<sequence length="50" mass="5455">MSLWISISSVSKPSQHPSRSSTHSPNESKLDSSQDTLVSKIVTMSLDLPQ</sequence>
<dbReference type="EMBL" id="JXTB01000012">
    <property type="protein sequence ID" value="PON77794.1"/>
    <property type="molecule type" value="Genomic_DNA"/>
</dbReference>
<evidence type="ECO:0000256" key="1">
    <source>
        <dbReference type="SAM" id="MobiDB-lite"/>
    </source>
</evidence>
<gene>
    <name evidence="2" type="ORF">PanWU01x14_025500</name>
</gene>
<dbReference type="AlphaFoldDB" id="A0A2P5DWX1"/>
<evidence type="ECO:0000313" key="3">
    <source>
        <dbReference type="Proteomes" id="UP000237105"/>
    </source>
</evidence>
<feature type="non-terminal residue" evidence="2">
    <location>
        <position position="50"/>
    </location>
</feature>
<accession>A0A2P5DWX1</accession>
<organism evidence="2 3">
    <name type="scientific">Parasponia andersonii</name>
    <name type="common">Sponia andersonii</name>
    <dbReference type="NCBI Taxonomy" id="3476"/>
    <lineage>
        <taxon>Eukaryota</taxon>
        <taxon>Viridiplantae</taxon>
        <taxon>Streptophyta</taxon>
        <taxon>Embryophyta</taxon>
        <taxon>Tracheophyta</taxon>
        <taxon>Spermatophyta</taxon>
        <taxon>Magnoliopsida</taxon>
        <taxon>eudicotyledons</taxon>
        <taxon>Gunneridae</taxon>
        <taxon>Pentapetalae</taxon>
        <taxon>rosids</taxon>
        <taxon>fabids</taxon>
        <taxon>Rosales</taxon>
        <taxon>Cannabaceae</taxon>
        <taxon>Parasponia</taxon>
    </lineage>
</organism>
<feature type="region of interest" description="Disordered" evidence="1">
    <location>
        <begin position="1"/>
        <end position="36"/>
    </location>
</feature>
<comment type="caution">
    <text evidence="2">The sequence shown here is derived from an EMBL/GenBank/DDBJ whole genome shotgun (WGS) entry which is preliminary data.</text>
</comment>
<reference evidence="3" key="1">
    <citation type="submission" date="2016-06" db="EMBL/GenBank/DDBJ databases">
        <title>Parallel loss of symbiosis genes in relatives of nitrogen-fixing non-legume Parasponia.</title>
        <authorList>
            <person name="Van Velzen R."/>
            <person name="Holmer R."/>
            <person name="Bu F."/>
            <person name="Rutten L."/>
            <person name="Van Zeijl A."/>
            <person name="Liu W."/>
            <person name="Santuari L."/>
            <person name="Cao Q."/>
            <person name="Sharma T."/>
            <person name="Shen D."/>
            <person name="Roswanjaya Y."/>
            <person name="Wardhani T."/>
            <person name="Kalhor M.S."/>
            <person name="Jansen J."/>
            <person name="Van den Hoogen J."/>
            <person name="Gungor B."/>
            <person name="Hartog M."/>
            <person name="Hontelez J."/>
            <person name="Verver J."/>
            <person name="Yang W.-C."/>
            <person name="Schijlen E."/>
            <person name="Repin R."/>
            <person name="Schilthuizen M."/>
            <person name="Schranz E."/>
            <person name="Heidstra R."/>
            <person name="Miyata K."/>
            <person name="Fedorova E."/>
            <person name="Kohlen W."/>
            <person name="Bisseling T."/>
            <person name="Smit S."/>
            <person name="Geurts R."/>
        </authorList>
    </citation>
    <scope>NUCLEOTIDE SEQUENCE [LARGE SCALE GENOMIC DNA]</scope>
    <source>
        <strain evidence="3">cv. WU1-14</strain>
    </source>
</reference>
<keyword evidence="3" id="KW-1185">Reference proteome</keyword>
<protein>
    <submittedName>
        <fullName evidence="2">Uncharacterized protein</fullName>
    </submittedName>
</protein>
<feature type="compositionally biased region" description="Polar residues" evidence="1">
    <location>
        <begin position="1"/>
        <end position="25"/>
    </location>
</feature>
<dbReference type="Proteomes" id="UP000237105">
    <property type="component" value="Unassembled WGS sequence"/>
</dbReference>